<dbReference type="SUPFAM" id="SSF53474">
    <property type="entry name" value="alpha/beta-Hydrolases"/>
    <property type="match status" value="1"/>
</dbReference>
<protein>
    <submittedName>
        <fullName evidence="1">Lipase family protein</fullName>
    </submittedName>
</protein>
<dbReference type="Proteomes" id="UP001500383">
    <property type="component" value="Unassembled WGS sequence"/>
</dbReference>
<dbReference type="InterPro" id="IPR029058">
    <property type="entry name" value="AB_hydrolase_fold"/>
</dbReference>
<dbReference type="Gene3D" id="3.40.50.1820">
    <property type="entry name" value="alpha/beta hydrolase"/>
    <property type="match status" value="1"/>
</dbReference>
<dbReference type="PIRSF" id="PIRSF029171">
    <property type="entry name" value="Esterase_LipA"/>
    <property type="match status" value="1"/>
</dbReference>
<evidence type="ECO:0000313" key="1">
    <source>
        <dbReference type="EMBL" id="GAA1701081.1"/>
    </source>
</evidence>
<proteinExistence type="predicted"/>
<sequence>MFPLLTTGLKGQGMLVHPHVRRTTITPTRTAVAAVLTMVVILAQMAGPTPSAAAQSLMEGGQGSLMEDPQPAPFYHADPAVLAAAGLGQVINTRLVTMPAFLGYEVTEIAYRSTDTRDRPILATATVVRPPHARPNGPVLSYQHYLNALGQSCAPTETLVNPTLETVQDNAMAFLRVRLDQGWTVLIPDHLGPKVAYPGGQLSARIVLDGMRAVRDDPRFDARHSRFGALGYSGGGIASAWVSLMHDDYAPDVNLVGVAQGGIPTDMTTMARMIGNWPHPAFGLAFAAAVGMAREYPEDIRLEEKLTPEGWALFERMKGRCTASLLVYGAFRSVPMVLEGGDLLAEEGLMRAFAENSVRLTPDVPRVPVFMWHSRTDPLVPFWDAEETATRYCREGTPLTWEPGLAPEHLLGAVEKLPAAMNWLQQRFDGVPAGRACYG</sequence>
<comment type="caution">
    <text evidence="1">The sequence shown here is derived from an EMBL/GenBank/DDBJ whole genome shotgun (WGS) entry which is preliminary data.</text>
</comment>
<accession>A0ABN2I9W2</accession>
<name>A0ABN2I9W2_9ACTN</name>
<dbReference type="InterPro" id="IPR005152">
    <property type="entry name" value="Lipase_secreted"/>
</dbReference>
<dbReference type="PANTHER" id="PTHR34853">
    <property type="match status" value="1"/>
</dbReference>
<keyword evidence="2" id="KW-1185">Reference proteome</keyword>
<evidence type="ECO:0000313" key="2">
    <source>
        <dbReference type="Proteomes" id="UP001500383"/>
    </source>
</evidence>
<organism evidence="1 2">
    <name type="scientific">Dietzia cercidiphylli</name>
    <dbReference type="NCBI Taxonomy" id="498199"/>
    <lineage>
        <taxon>Bacteria</taxon>
        <taxon>Bacillati</taxon>
        <taxon>Actinomycetota</taxon>
        <taxon>Actinomycetes</taxon>
        <taxon>Mycobacteriales</taxon>
        <taxon>Dietziaceae</taxon>
        <taxon>Dietzia</taxon>
    </lineage>
</organism>
<dbReference type="Gene3D" id="1.10.260.130">
    <property type="match status" value="1"/>
</dbReference>
<dbReference type="EMBL" id="BAAAQG010000003">
    <property type="protein sequence ID" value="GAA1701081.1"/>
    <property type="molecule type" value="Genomic_DNA"/>
</dbReference>
<reference evidence="1 2" key="1">
    <citation type="journal article" date="2019" name="Int. J. Syst. Evol. Microbiol.">
        <title>The Global Catalogue of Microorganisms (GCM) 10K type strain sequencing project: providing services to taxonomists for standard genome sequencing and annotation.</title>
        <authorList>
            <consortium name="The Broad Institute Genomics Platform"/>
            <consortium name="The Broad Institute Genome Sequencing Center for Infectious Disease"/>
            <person name="Wu L."/>
            <person name="Ma J."/>
        </authorList>
    </citation>
    <scope>NUCLEOTIDE SEQUENCE [LARGE SCALE GENOMIC DNA]</scope>
    <source>
        <strain evidence="1 2">JCM 16002</strain>
    </source>
</reference>
<gene>
    <name evidence="1" type="ORF">GCM10009831_07280</name>
</gene>
<dbReference type="Pfam" id="PF03583">
    <property type="entry name" value="LIP"/>
    <property type="match status" value="1"/>
</dbReference>
<dbReference type="PANTHER" id="PTHR34853:SF1">
    <property type="entry name" value="LIPASE 5"/>
    <property type="match status" value="1"/>
</dbReference>